<dbReference type="EMBL" id="CM001403">
    <property type="protein sequence ID" value="EHQ27012.1"/>
    <property type="molecule type" value="Genomic_DNA"/>
</dbReference>
<keyword evidence="3" id="KW-1185">Reference proteome</keyword>
<accession>H1YAG9</accession>
<dbReference type="Proteomes" id="UP000002774">
    <property type="component" value="Chromosome"/>
</dbReference>
<dbReference type="STRING" id="714943.Mucpa_2903"/>
<evidence type="ECO:0000256" key="1">
    <source>
        <dbReference type="SAM" id="SignalP"/>
    </source>
</evidence>
<evidence type="ECO:0000313" key="2">
    <source>
        <dbReference type="EMBL" id="EHQ27012.1"/>
    </source>
</evidence>
<dbReference type="RefSeq" id="WP_008507278.1">
    <property type="nucleotide sequence ID" value="NZ_CM001403.1"/>
</dbReference>
<proteinExistence type="predicted"/>
<gene>
    <name evidence="2" type="ORF">Mucpa_2903</name>
</gene>
<evidence type="ECO:0000313" key="3">
    <source>
        <dbReference type="Proteomes" id="UP000002774"/>
    </source>
</evidence>
<feature type="chain" id="PRO_5005682730" description="DUF4142 domain-containing protein" evidence="1">
    <location>
        <begin position="21"/>
        <end position="217"/>
    </location>
</feature>
<name>H1YAG9_9SPHI</name>
<keyword evidence="1" id="KW-0732">Signal</keyword>
<evidence type="ECO:0008006" key="4">
    <source>
        <dbReference type="Google" id="ProtNLM"/>
    </source>
</evidence>
<dbReference type="HOGENOM" id="CLU_109280_0_0_10"/>
<feature type="signal peptide" evidence="1">
    <location>
        <begin position="1"/>
        <end position="20"/>
    </location>
</feature>
<reference evidence="2" key="1">
    <citation type="submission" date="2011-09" db="EMBL/GenBank/DDBJ databases">
        <title>The permanent draft genome of Mucilaginibacter paludis DSM 18603.</title>
        <authorList>
            <consortium name="US DOE Joint Genome Institute (JGI-PGF)"/>
            <person name="Lucas S."/>
            <person name="Han J."/>
            <person name="Lapidus A."/>
            <person name="Bruce D."/>
            <person name="Goodwin L."/>
            <person name="Pitluck S."/>
            <person name="Peters L."/>
            <person name="Kyrpides N."/>
            <person name="Mavromatis K."/>
            <person name="Ivanova N."/>
            <person name="Mikhailova N."/>
            <person name="Held B."/>
            <person name="Detter J.C."/>
            <person name="Tapia R."/>
            <person name="Han C."/>
            <person name="Land M."/>
            <person name="Hauser L."/>
            <person name="Markowitz V."/>
            <person name="Cheng J.-F."/>
            <person name="Hugenholtz P."/>
            <person name="Woyke T."/>
            <person name="Wu D."/>
            <person name="Tindall B."/>
            <person name="Brambilla E."/>
            <person name="Klenk H.-P."/>
            <person name="Eisen J.A."/>
        </authorList>
    </citation>
    <scope>NUCLEOTIDE SEQUENCE [LARGE SCALE GENOMIC DNA]</scope>
    <source>
        <strain evidence="2">DSM 18603</strain>
    </source>
</reference>
<organism evidence="2 3">
    <name type="scientific">Mucilaginibacter paludis DSM 18603</name>
    <dbReference type="NCBI Taxonomy" id="714943"/>
    <lineage>
        <taxon>Bacteria</taxon>
        <taxon>Pseudomonadati</taxon>
        <taxon>Bacteroidota</taxon>
        <taxon>Sphingobacteriia</taxon>
        <taxon>Sphingobacteriales</taxon>
        <taxon>Sphingobacteriaceae</taxon>
        <taxon>Mucilaginibacter</taxon>
    </lineage>
</organism>
<dbReference type="OrthoDB" id="673795at2"/>
<protein>
    <recommendedName>
        <fullName evidence="4">DUF4142 domain-containing protein</fullName>
    </recommendedName>
</protein>
<dbReference type="AlphaFoldDB" id="H1YAG9"/>
<dbReference type="eggNOG" id="COG0497">
    <property type="taxonomic scope" value="Bacteria"/>
</dbReference>
<sequence length="217" mass="24911">MKKYMLILGLLCALGNTGQAQTWAEWFSQKKTQKKYLQQQIVALSMYSKVAWKGYQITKDGFQFINDAKNGELNLHQGYFSSLRAVNPKIRNLEKVKEIRDMQTEILNRYKTTWRQVRSSVLYSSEEKASIATVYDGLLTDCEQVIDELTPIITPGEAEMTDDERIERIDKLHADMTTHYTFSQSIASAILKLADQRGRAKQELSNLRALHGKKITP</sequence>